<proteinExistence type="inferred from homology"/>
<dbReference type="PANTHER" id="PTHR10110">
    <property type="entry name" value="SODIUM/HYDROGEN EXCHANGER"/>
    <property type="match status" value="1"/>
</dbReference>
<dbReference type="Proteomes" id="UP000238083">
    <property type="component" value="Unassembled WGS sequence"/>
</dbReference>
<evidence type="ECO:0000313" key="12">
    <source>
        <dbReference type="EMBL" id="PRY13527.1"/>
    </source>
</evidence>
<accession>A0A2T0R1T0</accession>
<organism evidence="12 13">
    <name type="scientific">Kineococcus rhizosphaerae</name>
    <dbReference type="NCBI Taxonomy" id="559628"/>
    <lineage>
        <taxon>Bacteria</taxon>
        <taxon>Bacillati</taxon>
        <taxon>Actinomycetota</taxon>
        <taxon>Actinomycetes</taxon>
        <taxon>Kineosporiales</taxon>
        <taxon>Kineosporiaceae</taxon>
        <taxon>Kineococcus</taxon>
    </lineage>
</organism>
<name>A0A2T0R1T0_9ACTN</name>
<feature type="transmembrane region" description="Helical" evidence="10">
    <location>
        <begin position="261"/>
        <end position="284"/>
    </location>
</feature>
<dbReference type="GO" id="GO:0005886">
    <property type="term" value="C:plasma membrane"/>
    <property type="evidence" value="ECO:0007669"/>
    <property type="project" value="UniProtKB-SubCell"/>
</dbReference>
<comment type="caution">
    <text evidence="10">Lacks conserved residue(s) required for the propagation of feature annotation.</text>
</comment>
<evidence type="ECO:0000313" key="13">
    <source>
        <dbReference type="Proteomes" id="UP000238083"/>
    </source>
</evidence>
<dbReference type="GO" id="GO:0098719">
    <property type="term" value="P:sodium ion import across plasma membrane"/>
    <property type="evidence" value="ECO:0007669"/>
    <property type="project" value="TreeGrafter"/>
</dbReference>
<evidence type="ECO:0000256" key="3">
    <source>
        <dbReference type="ARBA" id="ARBA00022475"/>
    </source>
</evidence>
<feature type="transmembrane region" description="Helical" evidence="10">
    <location>
        <begin position="375"/>
        <end position="398"/>
    </location>
</feature>
<feature type="transmembrane region" description="Helical" evidence="10">
    <location>
        <begin position="347"/>
        <end position="369"/>
    </location>
</feature>
<dbReference type="InterPro" id="IPR004705">
    <property type="entry name" value="Cation/H_exchanger_CPA1_bac"/>
</dbReference>
<protein>
    <submittedName>
        <fullName evidence="12">Sodium/proton antiporter (CPA1 family)</fullName>
    </submittedName>
</protein>
<feature type="transmembrane region" description="Helical" evidence="10">
    <location>
        <begin position="34"/>
        <end position="67"/>
    </location>
</feature>
<dbReference type="InterPro" id="IPR018422">
    <property type="entry name" value="Cation/H_exchanger_CPA1"/>
</dbReference>
<sequence length="537" mass="56889">MRPVETNALLVVIVGLVALAPALSRTVRLPPPTVLFLLGCLLAVVPASGEVVVEPDLVLLVLLPVILHWEAYTTSVQHAWRYRRAIFLAAVPLVIATAAVIAVIGHALGLPWATAWVLGAVLAPTDASAVAAYGRALPPRIMTMLRGESLVNDGTALVLLAIAVAAAAGERVTALSAVGDLAWSYAGGIAVGVVVAWLALIVLRRVQDPLVLGAVSVVEPFAASVLAEAVHASGVVAVVVCALGVSRQTRRLVGARGRLQVGAFWEITTWLVNGGLFVLVGLEARALFTEAGGGSEALRLVGEGVLLALVTLGTRLLWMLVTPHVVRALDRRPAQRALRVGWRTRVVSSWSGMRGAISLAAALSIPLSVSGREDVLVLTFVVIGFTLLVQGATLPAVIRWARIPALDAAEEENAFERAYARLSEVANSGLDGAAVRLGVAAETVQALRDHVTDGTPVAAHHDPGSIRALRLELLVLKRQALADLVAQGLLEDSQMWRLQERFDRTEMQLLAEDEAPVVRDGGRYLHAPQRREEPAVD</sequence>
<dbReference type="GO" id="GO:0015385">
    <property type="term" value="F:sodium:proton antiporter activity"/>
    <property type="evidence" value="ECO:0007669"/>
    <property type="project" value="InterPro"/>
</dbReference>
<evidence type="ECO:0000256" key="5">
    <source>
        <dbReference type="ARBA" id="ARBA00022989"/>
    </source>
</evidence>
<keyword evidence="13" id="KW-1185">Reference proteome</keyword>
<comment type="similarity">
    <text evidence="10">Belongs to the monovalent cation:proton antiporter 1 (CPA1) transporter (TC 2.A.36) family.</text>
</comment>
<keyword evidence="3 10" id="KW-1003">Cell membrane</keyword>
<comment type="subcellular location">
    <subcellularLocation>
        <location evidence="1 10">Cell membrane</location>
        <topology evidence="1 10">Multi-pass membrane protein</topology>
    </subcellularLocation>
</comment>
<evidence type="ECO:0000259" key="11">
    <source>
        <dbReference type="Pfam" id="PF00999"/>
    </source>
</evidence>
<keyword evidence="10" id="KW-0050">Antiport</keyword>
<evidence type="ECO:0000256" key="2">
    <source>
        <dbReference type="ARBA" id="ARBA00022448"/>
    </source>
</evidence>
<feature type="transmembrane region" description="Helical" evidence="10">
    <location>
        <begin position="115"/>
        <end position="138"/>
    </location>
</feature>
<dbReference type="InterPro" id="IPR006153">
    <property type="entry name" value="Cation/H_exchanger_TM"/>
</dbReference>
<keyword evidence="7 10" id="KW-0406">Ion transport</keyword>
<feature type="transmembrane region" description="Helical" evidence="10">
    <location>
        <begin position="304"/>
        <end position="326"/>
    </location>
</feature>
<evidence type="ECO:0000256" key="9">
    <source>
        <dbReference type="ARBA" id="ARBA00023201"/>
    </source>
</evidence>
<keyword evidence="8 10" id="KW-0472">Membrane</keyword>
<evidence type="ECO:0000256" key="8">
    <source>
        <dbReference type="ARBA" id="ARBA00023136"/>
    </source>
</evidence>
<dbReference type="AlphaFoldDB" id="A0A2T0R1T0"/>
<keyword evidence="5 10" id="KW-1133">Transmembrane helix</keyword>
<feature type="transmembrane region" description="Helical" evidence="10">
    <location>
        <begin position="232"/>
        <end position="249"/>
    </location>
</feature>
<gene>
    <name evidence="12" type="ORF">CLV37_108197</name>
</gene>
<keyword evidence="4 10" id="KW-0812">Transmembrane</keyword>
<keyword evidence="6 10" id="KW-0915">Sodium</keyword>
<dbReference type="Gene3D" id="6.10.140.1330">
    <property type="match status" value="1"/>
</dbReference>
<keyword evidence="9 10" id="KW-0739">Sodium transport</keyword>
<evidence type="ECO:0000256" key="1">
    <source>
        <dbReference type="ARBA" id="ARBA00004651"/>
    </source>
</evidence>
<comment type="caution">
    <text evidence="12">The sequence shown here is derived from an EMBL/GenBank/DDBJ whole genome shotgun (WGS) entry which is preliminary data.</text>
</comment>
<dbReference type="NCBIfam" id="TIGR00831">
    <property type="entry name" value="a_cpa1"/>
    <property type="match status" value="1"/>
</dbReference>
<dbReference type="GO" id="GO:0051453">
    <property type="term" value="P:regulation of intracellular pH"/>
    <property type="evidence" value="ECO:0007669"/>
    <property type="project" value="TreeGrafter"/>
</dbReference>
<feature type="transmembrane region" description="Helical" evidence="10">
    <location>
        <begin position="87"/>
        <end position="109"/>
    </location>
</feature>
<evidence type="ECO:0000256" key="7">
    <source>
        <dbReference type="ARBA" id="ARBA00023065"/>
    </source>
</evidence>
<evidence type="ECO:0000256" key="10">
    <source>
        <dbReference type="RuleBase" id="RU366002"/>
    </source>
</evidence>
<reference evidence="12 13" key="1">
    <citation type="submission" date="2018-03" db="EMBL/GenBank/DDBJ databases">
        <title>Genomic Encyclopedia of Archaeal and Bacterial Type Strains, Phase II (KMG-II): from individual species to whole genera.</title>
        <authorList>
            <person name="Goeker M."/>
        </authorList>
    </citation>
    <scope>NUCLEOTIDE SEQUENCE [LARGE SCALE GENOMIC DNA]</scope>
    <source>
        <strain evidence="12 13">DSM 19711</strain>
    </source>
</reference>
<dbReference type="Pfam" id="PF00999">
    <property type="entry name" value="Na_H_Exchanger"/>
    <property type="match status" value="1"/>
</dbReference>
<keyword evidence="2 10" id="KW-0813">Transport</keyword>
<dbReference type="EMBL" id="PVZF01000008">
    <property type="protein sequence ID" value="PRY13527.1"/>
    <property type="molecule type" value="Genomic_DNA"/>
</dbReference>
<feature type="transmembrane region" description="Helical" evidence="10">
    <location>
        <begin position="181"/>
        <end position="203"/>
    </location>
</feature>
<comment type="function">
    <text evidence="10">Na(+)/H(+) antiporter that extrudes sodium in exchange for external protons.</text>
</comment>
<dbReference type="GO" id="GO:0015386">
    <property type="term" value="F:potassium:proton antiporter activity"/>
    <property type="evidence" value="ECO:0007669"/>
    <property type="project" value="TreeGrafter"/>
</dbReference>
<feature type="domain" description="Cation/H+ exchanger transmembrane" evidence="11">
    <location>
        <begin position="16"/>
        <end position="400"/>
    </location>
</feature>
<evidence type="ECO:0000256" key="4">
    <source>
        <dbReference type="ARBA" id="ARBA00022692"/>
    </source>
</evidence>
<evidence type="ECO:0000256" key="6">
    <source>
        <dbReference type="ARBA" id="ARBA00023053"/>
    </source>
</evidence>
<dbReference type="PANTHER" id="PTHR10110:SF86">
    <property type="entry name" value="SODIUM_HYDROGEN EXCHANGER 7"/>
    <property type="match status" value="1"/>
</dbReference>